<feature type="domain" description="HTH tetR-type" evidence="3">
    <location>
        <begin position="18"/>
        <end position="78"/>
    </location>
</feature>
<dbReference type="Proteomes" id="UP000031675">
    <property type="component" value="Unassembled WGS sequence"/>
</dbReference>
<sequence length="213" mass="23394">MGSDSSPDGQKKRSFIEEARRAQIVSAAIATIAETGYPGASLSRIAQRAGISKGVISYHFAGKDELMEQVVDRVYTEIAEFVLPRVAEAPDERAALRSLILAVADYMRGHRERLVALGGIFNGMQTPEGNRRYGFAANEPIYLSTEEMLRAGQERGLFRAFDVRVIAVTLQAAIDGMFGYWATYPDHDLEAHAAELAEFIDRSVRTDPPDSPG</sequence>
<comment type="caution">
    <text evidence="4">The sequence shown here is derived from an EMBL/GenBank/DDBJ whole genome shotgun (WGS) entry which is preliminary data.</text>
</comment>
<proteinExistence type="predicted"/>
<evidence type="ECO:0000313" key="4">
    <source>
        <dbReference type="EMBL" id="KIH99968.1"/>
    </source>
</evidence>
<evidence type="ECO:0000256" key="2">
    <source>
        <dbReference type="PROSITE-ProRule" id="PRU00335"/>
    </source>
</evidence>
<gene>
    <name evidence="4" type="ORF">LP52_03075</name>
</gene>
<keyword evidence="5" id="KW-1185">Reference proteome</keyword>
<dbReference type="AlphaFoldDB" id="A0A0C2G929"/>
<protein>
    <submittedName>
        <fullName evidence="4">TetR family transcriptional regulator</fullName>
    </submittedName>
</protein>
<dbReference type="PROSITE" id="PS01081">
    <property type="entry name" value="HTH_TETR_1"/>
    <property type="match status" value="1"/>
</dbReference>
<dbReference type="Gene3D" id="1.10.10.60">
    <property type="entry name" value="Homeodomain-like"/>
    <property type="match status" value="1"/>
</dbReference>
<reference evidence="5" key="1">
    <citation type="journal article" date="2015" name="Chem. Biol.">
        <title>Structure, bioactivity, and resistance mechanism of streptomonomicin, an unusual lasso Peptide from an understudied halophilic actinomycete.</title>
        <authorList>
            <person name="Metelev M."/>
            <person name="Tietz J.I."/>
            <person name="Melby J.O."/>
            <person name="Blair P.M."/>
            <person name="Zhu L."/>
            <person name="Livnat I."/>
            <person name="Severinov K."/>
            <person name="Mitchell D.A."/>
        </authorList>
    </citation>
    <scope>NUCLEOTIDE SEQUENCE [LARGE SCALE GENOMIC DNA]</scope>
    <source>
        <strain evidence="5">YIM 90003</strain>
    </source>
</reference>
<dbReference type="PRINTS" id="PR00455">
    <property type="entry name" value="HTHTETR"/>
</dbReference>
<feature type="DNA-binding region" description="H-T-H motif" evidence="2">
    <location>
        <begin position="41"/>
        <end position="60"/>
    </location>
</feature>
<dbReference type="SUPFAM" id="SSF46689">
    <property type="entry name" value="Homeodomain-like"/>
    <property type="match status" value="1"/>
</dbReference>
<name>A0A0C2G929_9ACTN</name>
<dbReference type="PANTHER" id="PTHR30328">
    <property type="entry name" value="TRANSCRIPTIONAL REPRESSOR"/>
    <property type="match status" value="1"/>
</dbReference>
<dbReference type="InterPro" id="IPR050109">
    <property type="entry name" value="HTH-type_TetR-like_transc_reg"/>
</dbReference>
<dbReference type="RefSeq" id="WP_040270601.1">
    <property type="nucleotide sequence ID" value="NZ_JROO01000006.1"/>
</dbReference>
<evidence type="ECO:0000313" key="5">
    <source>
        <dbReference type="Proteomes" id="UP000031675"/>
    </source>
</evidence>
<dbReference type="InterPro" id="IPR023772">
    <property type="entry name" value="DNA-bd_HTH_TetR-type_CS"/>
</dbReference>
<dbReference type="GO" id="GO:0006355">
    <property type="term" value="P:regulation of DNA-templated transcription"/>
    <property type="evidence" value="ECO:0007669"/>
    <property type="project" value="UniProtKB-ARBA"/>
</dbReference>
<dbReference type="InterPro" id="IPR009057">
    <property type="entry name" value="Homeodomain-like_sf"/>
</dbReference>
<organism evidence="4 5">
    <name type="scientific">Streptomonospora alba</name>
    <dbReference type="NCBI Taxonomy" id="183763"/>
    <lineage>
        <taxon>Bacteria</taxon>
        <taxon>Bacillati</taxon>
        <taxon>Actinomycetota</taxon>
        <taxon>Actinomycetes</taxon>
        <taxon>Streptosporangiales</taxon>
        <taxon>Nocardiopsidaceae</taxon>
        <taxon>Streptomonospora</taxon>
    </lineage>
</organism>
<dbReference type="STRING" id="183763.LP52_03075"/>
<evidence type="ECO:0000256" key="1">
    <source>
        <dbReference type="ARBA" id="ARBA00023125"/>
    </source>
</evidence>
<evidence type="ECO:0000259" key="3">
    <source>
        <dbReference type="PROSITE" id="PS50977"/>
    </source>
</evidence>
<dbReference type="PANTHER" id="PTHR30328:SF54">
    <property type="entry name" value="HTH-TYPE TRANSCRIPTIONAL REPRESSOR SCO4008"/>
    <property type="match status" value="1"/>
</dbReference>
<dbReference type="Pfam" id="PF00440">
    <property type="entry name" value="TetR_N"/>
    <property type="match status" value="1"/>
</dbReference>
<keyword evidence="1 2" id="KW-0238">DNA-binding</keyword>
<dbReference type="SUPFAM" id="SSF48498">
    <property type="entry name" value="Tetracyclin repressor-like, C-terminal domain"/>
    <property type="match status" value="1"/>
</dbReference>
<accession>A0A0C2G929</accession>
<dbReference type="EMBL" id="JROO01000006">
    <property type="protein sequence ID" value="KIH99968.1"/>
    <property type="molecule type" value="Genomic_DNA"/>
</dbReference>
<dbReference type="PROSITE" id="PS50977">
    <property type="entry name" value="HTH_TETR_2"/>
    <property type="match status" value="1"/>
</dbReference>
<dbReference type="InterPro" id="IPR001647">
    <property type="entry name" value="HTH_TetR"/>
</dbReference>
<dbReference type="InterPro" id="IPR036271">
    <property type="entry name" value="Tet_transcr_reg_TetR-rel_C_sf"/>
</dbReference>
<dbReference type="Gene3D" id="1.10.357.10">
    <property type="entry name" value="Tetracycline Repressor, domain 2"/>
    <property type="match status" value="1"/>
</dbReference>
<dbReference type="GO" id="GO:0003677">
    <property type="term" value="F:DNA binding"/>
    <property type="evidence" value="ECO:0007669"/>
    <property type="project" value="UniProtKB-UniRule"/>
</dbReference>
<dbReference type="OrthoDB" id="9806334at2"/>